<keyword evidence="4" id="KW-1185">Reference proteome</keyword>
<gene>
    <name evidence="3" type="ORF">Psi01_73100</name>
</gene>
<evidence type="ECO:0000313" key="3">
    <source>
        <dbReference type="EMBL" id="GIH96680.1"/>
    </source>
</evidence>
<dbReference type="InterPro" id="IPR036165">
    <property type="entry name" value="YefM-like_sf"/>
</dbReference>
<reference evidence="3 4" key="1">
    <citation type="submission" date="2021-01" db="EMBL/GenBank/DDBJ databases">
        <title>Whole genome shotgun sequence of Planobispora siamensis NBRC 107568.</title>
        <authorList>
            <person name="Komaki H."/>
            <person name="Tamura T."/>
        </authorList>
    </citation>
    <scope>NUCLEOTIDE SEQUENCE [LARGE SCALE GENOMIC DNA]</scope>
    <source>
        <strain evidence="3 4">NBRC 107568</strain>
    </source>
</reference>
<evidence type="ECO:0000313" key="4">
    <source>
        <dbReference type="Proteomes" id="UP000619788"/>
    </source>
</evidence>
<dbReference type="Gene3D" id="3.40.1620.10">
    <property type="entry name" value="YefM-like domain"/>
    <property type="match status" value="1"/>
</dbReference>
<dbReference type="RefSeq" id="WP_204068712.1">
    <property type="nucleotide sequence ID" value="NZ_BOOJ01000069.1"/>
</dbReference>
<dbReference type="Proteomes" id="UP000619788">
    <property type="component" value="Unassembled WGS sequence"/>
</dbReference>
<organism evidence="3 4">
    <name type="scientific">Planobispora siamensis</name>
    <dbReference type="NCBI Taxonomy" id="936338"/>
    <lineage>
        <taxon>Bacteria</taxon>
        <taxon>Bacillati</taxon>
        <taxon>Actinomycetota</taxon>
        <taxon>Actinomycetes</taxon>
        <taxon>Streptosporangiales</taxon>
        <taxon>Streptosporangiaceae</taxon>
        <taxon>Planobispora</taxon>
    </lineage>
</organism>
<evidence type="ECO:0000256" key="1">
    <source>
        <dbReference type="ARBA" id="ARBA00009981"/>
    </source>
</evidence>
<dbReference type="InterPro" id="IPR006442">
    <property type="entry name" value="Antitoxin_Phd/YefM"/>
</dbReference>
<dbReference type="InterPro" id="IPR051405">
    <property type="entry name" value="phD/YefM_antitoxin"/>
</dbReference>
<accession>A0A8J3WPA4</accession>
<dbReference type="EMBL" id="BOOJ01000069">
    <property type="protein sequence ID" value="GIH96680.1"/>
    <property type="molecule type" value="Genomic_DNA"/>
</dbReference>
<proteinExistence type="inferred from homology"/>
<sequence>MTALPFTDARNRLSELIDEVHRTHDRVAIIRHGQPVAVLISPDDLAALEETLDVLSSPEAMRQLAESREAIDAGDVLDADELAALTAKRARRSA</sequence>
<protein>
    <recommendedName>
        <fullName evidence="2">Antitoxin</fullName>
    </recommendedName>
</protein>
<evidence type="ECO:0000256" key="2">
    <source>
        <dbReference type="RuleBase" id="RU362080"/>
    </source>
</evidence>
<dbReference type="PANTHER" id="PTHR33713">
    <property type="entry name" value="ANTITOXIN YAFN-RELATED"/>
    <property type="match status" value="1"/>
</dbReference>
<comment type="similarity">
    <text evidence="1 2">Belongs to the phD/YefM antitoxin family.</text>
</comment>
<dbReference type="PANTHER" id="PTHR33713:SF10">
    <property type="entry name" value="ANTITOXIN YAFN"/>
    <property type="match status" value="1"/>
</dbReference>
<comment type="caution">
    <text evidence="3">The sequence shown here is derived from an EMBL/GenBank/DDBJ whole genome shotgun (WGS) entry which is preliminary data.</text>
</comment>
<comment type="function">
    <text evidence="2">Antitoxin component of a type II toxin-antitoxin (TA) system.</text>
</comment>
<name>A0A8J3WPA4_9ACTN</name>
<dbReference type="NCBIfam" id="TIGR01552">
    <property type="entry name" value="phd_fam"/>
    <property type="match status" value="1"/>
</dbReference>
<dbReference type="Pfam" id="PF02604">
    <property type="entry name" value="PhdYeFM_antitox"/>
    <property type="match status" value="1"/>
</dbReference>
<dbReference type="AlphaFoldDB" id="A0A8J3WPA4"/>
<dbReference type="Gene3D" id="1.10.1220.170">
    <property type="match status" value="1"/>
</dbReference>
<dbReference type="SUPFAM" id="SSF143120">
    <property type="entry name" value="YefM-like"/>
    <property type="match status" value="1"/>
</dbReference>